<organism evidence="2 3">
    <name type="scientific">Desulfoluna limicola</name>
    <dbReference type="NCBI Taxonomy" id="2810562"/>
    <lineage>
        <taxon>Bacteria</taxon>
        <taxon>Pseudomonadati</taxon>
        <taxon>Thermodesulfobacteriota</taxon>
        <taxon>Desulfobacteria</taxon>
        <taxon>Desulfobacterales</taxon>
        <taxon>Desulfolunaceae</taxon>
        <taxon>Desulfoluna</taxon>
    </lineage>
</organism>
<accession>A0ABN6F1I9</accession>
<name>A0ABN6F1I9_9BACT</name>
<dbReference type="Proteomes" id="UP001320148">
    <property type="component" value="Chromosome"/>
</dbReference>
<feature type="domain" description="DUF362" evidence="1">
    <location>
        <begin position="34"/>
        <end position="235"/>
    </location>
</feature>
<protein>
    <recommendedName>
        <fullName evidence="1">DUF362 domain-containing protein</fullName>
    </recommendedName>
</protein>
<evidence type="ECO:0000313" key="2">
    <source>
        <dbReference type="EMBL" id="BCS96398.1"/>
    </source>
</evidence>
<gene>
    <name evidence="2" type="ORF">DSLASN_20300</name>
</gene>
<sequence>MSVSIVQREKHRNPVKEAIQLCAGLDALKASDKVLIKPNLVIGANKKNIPPFGIVTTSRIIEDLAQVLHDHGCTNITVGEGTAVLNDIDSNTTKGFQYSGISRVAKKYNLKLVDFESNSFERVELNGHMFNISECVLNTDFLINVPVLKTHGTTKVSLGMKNLKGCLKYSSKKLFHQMGSLERLIALLNLNINCDLTIIDGTYALEKGPTLGGKAHKKGLIIAGKDTLEVDMVGAAILGKDPKTIRHFQEYAKEAHRVVDLDSVVVKGLRINDVAEDLPWEFDFDHSFKQFHITGYNMPSGIDESICSGCLGSMEIVNTMFAKDNPGMDLANIEICIGKNTKASESSKTFLIGNCAIKANEGIENCIKIEGCPPAVGPYLQTFFENTLDKRRSKLLLFVRLLKNMGFRAGLYNEDFGLYEPYQTQEFDLNLFR</sequence>
<evidence type="ECO:0000313" key="3">
    <source>
        <dbReference type="Proteomes" id="UP001320148"/>
    </source>
</evidence>
<dbReference type="Pfam" id="PF04015">
    <property type="entry name" value="DUF362"/>
    <property type="match status" value="1"/>
</dbReference>
<dbReference type="InterPro" id="IPR007160">
    <property type="entry name" value="DUF362"/>
</dbReference>
<dbReference type="EMBL" id="AP024488">
    <property type="protein sequence ID" value="BCS96398.1"/>
    <property type="molecule type" value="Genomic_DNA"/>
</dbReference>
<reference evidence="2 3" key="1">
    <citation type="submission" date="2021-02" db="EMBL/GenBank/DDBJ databases">
        <title>Complete genome of Desulfoluna sp. strain ASN36.</title>
        <authorList>
            <person name="Takahashi A."/>
            <person name="Kojima H."/>
            <person name="Fukui M."/>
        </authorList>
    </citation>
    <scope>NUCLEOTIDE SEQUENCE [LARGE SCALE GENOMIC DNA]</scope>
    <source>
        <strain evidence="2 3">ASN36</strain>
    </source>
</reference>
<keyword evidence="3" id="KW-1185">Reference proteome</keyword>
<proteinExistence type="predicted"/>
<evidence type="ECO:0000259" key="1">
    <source>
        <dbReference type="Pfam" id="PF04015"/>
    </source>
</evidence>
<dbReference type="RefSeq" id="WP_236892713.1">
    <property type="nucleotide sequence ID" value="NZ_AP024488.1"/>
</dbReference>